<evidence type="ECO:0000256" key="1">
    <source>
        <dbReference type="ARBA" id="ARBA00022723"/>
    </source>
</evidence>
<sequence length="104" mass="12252">MSRQQCDEMYTEANRLKSFQNWPFGEDAKCSAVKMAEAGFFHCPTDIEPDLVQCYVCFKELDGWQLDDEPWEEHYSHSKVCLFAQLRKPQKDLNFEEIHKIEAA</sequence>
<evidence type="ECO:0000313" key="4">
    <source>
        <dbReference type="Proteomes" id="UP000054359"/>
    </source>
</evidence>
<organism evidence="3 4">
    <name type="scientific">Stegodyphus mimosarum</name>
    <name type="common">African social velvet spider</name>
    <dbReference type="NCBI Taxonomy" id="407821"/>
    <lineage>
        <taxon>Eukaryota</taxon>
        <taxon>Metazoa</taxon>
        <taxon>Ecdysozoa</taxon>
        <taxon>Arthropoda</taxon>
        <taxon>Chelicerata</taxon>
        <taxon>Arachnida</taxon>
        <taxon>Araneae</taxon>
        <taxon>Araneomorphae</taxon>
        <taxon>Entelegynae</taxon>
        <taxon>Eresoidea</taxon>
        <taxon>Eresidae</taxon>
        <taxon>Stegodyphus</taxon>
    </lineage>
</organism>
<dbReference type="Gene3D" id="1.10.1170.10">
    <property type="entry name" value="Inhibitor Of Apoptosis Protein (2mihbC-IAP-1), Chain A"/>
    <property type="match status" value="1"/>
</dbReference>
<protein>
    <submittedName>
        <fullName evidence="3">Baculoviral IAP repeat-containing protein 5.2-B</fullName>
    </submittedName>
</protein>
<evidence type="ECO:0000256" key="2">
    <source>
        <dbReference type="ARBA" id="ARBA00022833"/>
    </source>
</evidence>
<dbReference type="EMBL" id="KK112015">
    <property type="protein sequence ID" value="KFM56542.1"/>
    <property type="molecule type" value="Genomic_DNA"/>
</dbReference>
<keyword evidence="2" id="KW-0862">Zinc</keyword>
<dbReference type="STRING" id="407821.A0A087SUK3"/>
<reference evidence="3 4" key="1">
    <citation type="submission" date="2013-11" db="EMBL/GenBank/DDBJ databases">
        <title>Genome sequencing of Stegodyphus mimosarum.</title>
        <authorList>
            <person name="Bechsgaard J."/>
        </authorList>
    </citation>
    <scope>NUCLEOTIDE SEQUENCE [LARGE SCALE GENOMIC DNA]</scope>
</reference>
<dbReference type="CDD" id="cd00022">
    <property type="entry name" value="BIR"/>
    <property type="match status" value="1"/>
</dbReference>
<dbReference type="AlphaFoldDB" id="A0A087SUK3"/>
<proteinExistence type="predicted"/>
<dbReference type="SMART" id="SM00238">
    <property type="entry name" value="BIR"/>
    <property type="match status" value="1"/>
</dbReference>
<gene>
    <name evidence="3" type="ORF">X975_19469</name>
</gene>
<dbReference type="Pfam" id="PF00653">
    <property type="entry name" value="BIR"/>
    <property type="match status" value="1"/>
</dbReference>
<name>A0A087SUK3_STEMI</name>
<dbReference type="PANTHER" id="PTHR46771:SF5">
    <property type="entry name" value="DETERIN"/>
    <property type="match status" value="1"/>
</dbReference>
<evidence type="ECO:0000313" key="3">
    <source>
        <dbReference type="EMBL" id="KFM56542.1"/>
    </source>
</evidence>
<feature type="non-terminal residue" evidence="3">
    <location>
        <position position="104"/>
    </location>
</feature>
<dbReference type="PANTHER" id="PTHR46771">
    <property type="entry name" value="DETERIN"/>
    <property type="match status" value="1"/>
</dbReference>
<keyword evidence="4" id="KW-1185">Reference proteome</keyword>
<dbReference type="Proteomes" id="UP000054359">
    <property type="component" value="Unassembled WGS sequence"/>
</dbReference>
<keyword evidence="1" id="KW-0479">Metal-binding</keyword>
<accession>A0A087SUK3</accession>
<dbReference type="OMA" id="RSHTKNC"/>
<dbReference type="InterPro" id="IPR001370">
    <property type="entry name" value="BIR_rpt"/>
</dbReference>
<dbReference type="SUPFAM" id="SSF57924">
    <property type="entry name" value="Inhibitor of apoptosis (IAP) repeat"/>
    <property type="match status" value="1"/>
</dbReference>
<dbReference type="InterPro" id="IPR051190">
    <property type="entry name" value="Baculoviral_IAP"/>
</dbReference>
<dbReference type="OrthoDB" id="6415325at2759"/>
<dbReference type="PROSITE" id="PS50143">
    <property type="entry name" value="BIR_REPEAT_2"/>
    <property type="match status" value="1"/>
</dbReference>
<dbReference type="GO" id="GO:0046872">
    <property type="term" value="F:metal ion binding"/>
    <property type="evidence" value="ECO:0007669"/>
    <property type="project" value="UniProtKB-KW"/>
</dbReference>